<dbReference type="EMBL" id="JAVDUU010000004">
    <property type="protein sequence ID" value="MDR6944610.1"/>
    <property type="molecule type" value="Genomic_DNA"/>
</dbReference>
<dbReference type="Proteomes" id="UP001247620">
    <property type="component" value="Unassembled WGS sequence"/>
</dbReference>
<sequence length="1150" mass="120988">MFIHSRSFAVYTFNWNGLTSTSWTTTANWTVTGTSPDGTLANFPGSNGRTSDIVQFGVTGLSYTNQPVLSSNVTVASITFGSIQYKSSYVLAGTTITGTILTVTGVTLTVLGDITQNYNSNSVSGSSIFNDIRGTGTITCDNLQFGNTSGTTTNLSFLILEAANFTVATNVNMNLNAKVQNGSGVRLENGTMTIGGQITFTNRGSTSPNSCYFTVNARTSYKTSNTITNPTLILNGTNAIGTMPLPYASCNFYGDRAPGGKATVNYKGANPIIYTTSTVGFGSGGGVVNSNAATDPTYDNLIIQGSGTAVIGGTTAGSTSYLNIDSTFTTYSDVSFSNATNTATKVGATSSTAATWTNNSTATITGGSGTIDVNGTLSNAGTMTMGTGALSIAKDYTNTGTFTPNATPTITFDGTTQTLTDATATGTNFYNVAFSGGGTKSMASGSKFTVAPLYTLSVTGSSTLAVGSNSSTTALTLLSTLSGDASIGTLAAGTITGNINVQRYVKGTLRRYMLLSSPVTNTSTAFTNGTISTYNLVPLFATTYITGPGGSTNGFDDAASTGNSPSVFVYDENAPLTTDVNQIVGNEYKAFSSTAQGVPPANGFLYYFRGSRSVSNPFVKPFPATDNATLNFFGTVIKGTGATNASFNANIINFPATVPTYYTATAVSAPQTLSYASTASTKKGLNLIGNPYASVIDLHALYLANTSNKFYYMLVKDASTGTNSSSTKFALYDANLNSAGTGASRYALSGQGFFTLATSASAITFNESMKVAYSLYSAAPSSIPVFNVANPNNHLAAAKMAVNPHGGNIQQTLATAAASTNADADAIPRLRLELAKDSIIHNSTDINFDKTANGKFVQGEDAPYYQPSGQGDLLYSLTADSIGCFANYTTDLEKLKRINLIVTFSNYGLYKITSPFKQNIDERYSIFLKDKFTNDSLDVVHNQEYSFNVTTDKASYAHDRFYLSIGIAPGHAYKLLSFSGTKVTTGVQLTWKTDNESNFTGFVIEKSLDGGKSFSAIDSLQSSAKGSYSFTNPTAGSGQITYRLIQKLVTGSIDTSKNLAFNYLTTNLLRFMVYPSNATQNININFGKTYNSRVQINIVSSAGGLIKTIRTNNTDSIQQDVGNLLKGIYVVEAIDETTGKRIGSAKFFKQ</sequence>
<gene>
    <name evidence="2" type="ORF">J2W55_004470</name>
</gene>
<keyword evidence="3" id="KW-1185">Reference proteome</keyword>
<proteinExistence type="predicted"/>
<evidence type="ECO:0000313" key="3">
    <source>
        <dbReference type="Proteomes" id="UP001247620"/>
    </source>
</evidence>
<evidence type="ECO:0000313" key="2">
    <source>
        <dbReference type="EMBL" id="MDR6944610.1"/>
    </source>
</evidence>
<comment type="caution">
    <text evidence="2">The sequence shown here is derived from an EMBL/GenBank/DDBJ whole genome shotgun (WGS) entry which is preliminary data.</text>
</comment>
<accession>A0ABU1TIE4</accession>
<dbReference type="InterPro" id="IPR026444">
    <property type="entry name" value="Secre_tail"/>
</dbReference>
<evidence type="ECO:0000259" key="1">
    <source>
        <dbReference type="Pfam" id="PF18962"/>
    </source>
</evidence>
<feature type="domain" description="Secretion system C-terminal sorting" evidence="1">
    <location>
        <begin position="1073"/>
        <end position="1137"/>
    </location>
</feature>
<dbReference type="Pfam" id="PF18962">
    <property type="entry name" value="Por_Secre_tail"/>
    <property type="match status" value="1"/>
</dbReference>
<reference evidence="2 3" key="1">
    <citation type="submission" date="2023-07" db="EMBL/GenBank/DDBJ databases">
        <title>Sorghum-associated microbial communities from plants grown in Nebraska, USA.</title>
        <authorList>
            <person name="Schachtman D."/>
        </authorList>
    </citation>
    <scope>NUCLEOTIDE SEQUENCE [LARGE SCALE GENOMIC DNA]</scope>
    <source>
        <strain evidence="2 3">3262</strain>
    </source>
</reference>
<dbReference type="RefSeq" id="WP_310101112.1">
    <property type="nucleotide sequence ID" value="NZ_JAVDUU010000004.1"/>
</dbReference>
<protein>
    <recommendedName>
        <fullName evidence="1">Secretion system C-terminal sorting domain-containing protein</fullName>
    </recommendedName>
</protein>
<name>A0ABU1TIE4_9SPHI</name>
<organism evidence="2 3">
    <name type="scientific">Mucilaginibacter pocheonensis</name>
    <dbReference type="NCBI Taxonomy" id="398050"/>
    <lineage>
        <taxon>Bacteria</taxon>
        <taxon>Pseudomonadati</taxon>
        <taxon>Bacteroidota</taxon>
        <taxon>Sphingobacteriia</taxon>
        <taxon>Sphingobacteriales</taxon>
        <taxon>Sphingobacteriaceae</taxon>
        <taxon>Mucilaginibacter</taxon>
    </lineage>
</organism>